<dbReference type="EMBL" id="BGPR01218815">
    <property type="protein sequence ID" value="GBN58007.1"/>
    <property type="molecule type" value="Genomic_DNA"/>
</dbReference>
<feature type="non-terminal residue" evidence="1">
    <location>
        <position position="1"/>
    </location>
</feature>
<accession>A0A4Y2Q5Y6</accession>
<comment type="caution">
    <text evidence="1">The sequence shown here is derived from an EMBL/GenBank/DDBJ whole genome shotgun (WGS) entry which is preliminary data.</text>
</comment>
<dbReference type="AlphaFoldDB" id="A0A4Y2Q5Y6"/>
<evidence type="ECO:0000313" key="2">
    <source>
        <dbReference type="Proteomes" id="UP000499080"/>
    </source>
</evidence>
<dbReference type="Proteomes" id="UP000499080">
    <property type="component" value="Unassembled WGS sequence"/>
</dbReference>
<organism evidence="1 2">
    <name type="scientific">Araneus ventricosus</name>
    <name type="common">Orbweaver spider</name>
    <name type="synonym">Epeira ventricosa</name>
    <dbReference type="NCBI Taxonomy" id="182803"/>
    <lineage>
        <taxon>Eukaryota</taxon>
        <taxon>Metazoa</taxon>
        <taxon>Ecdysozoa</taxon>
        <taxon>Arthropoda</taxon>
        <taxon>Chelicerata</taxon>
        <taxon>Arachnida</taxon>
        <taxon>Araneae</taxon>
        <taxon>Araneomorphae</taxon>
        <taxon>Entelegynae</taxon>
        <taxon>Araneoidea</taxon>
        <taxon>Araneidae</taxon>
        <taxon>Araneus</taxon>
    </lineage>
</organism>
<keyword evidence="2" id="KW-1185">Reference proteome</keyword>
<proteinExistence type="predicted"/>
<evidence type="ECO:0000313" key="1">
    <source>
        <dbReference type="EMBL" id="GBN58007.1"/>
    </source>
</evidence>
<sequence>ELQILHDKINALLSDDKFELDIIECTDYEEKRKLIIFKARKALENFKAPNIDLTPGAAIAPNEAMNTSYSHVPSSYASGISPNVPDLH</sequence>
<protein>
    <submittedName>
        <fullName evidence="1">Uncharacterized protein</fullName>
    </submittedName>
</protein>
<gene>
    <name evidence="1" type="ORF">AVEN_199487_1</name>
</gene>
<name>A0A4Y2Q5Y6_ARAVE</name>
<reference evidence="1 2" key="1">
    <citation type="journal article" date="2019" name="Sci. Rep.">
        <title>Orb-weaving spider Araneus ventricosus genome elucidates the spidroin gene catalogue.</title>
        <authorList>
            <person name="Kono N."/>
            <person name="Nakamura H."/>
            <person name="Ohtoshi R."/>
            <person name="Moran D.A.P."/>
            <person name="Shinohara A."/>
            <person name="Yoshida Y."/>
            <person name="Fujiwara M."/>
            <person name="Mori M."/>
            <person name="Tomita M."/>
            <person name="Arakawa K."/>
        </authorList>
    </citation>
    <scope>NUCLEOTIDE SEQUENCE [LARGE SCALE GENOMIC DNA]</scope>
</reference>